<comment type="caution">
    <text evidence="2">The sequence shown here is derived from an EMBL/GenBank/DDBJ whole genome shotgun (WGS) entry which is preliminary data.</text>
</comment>
<keyword evidence="1" id="KW-0812">Transmembrane</keyword>
<gene>
    <name evidence="2" type="ORF">HNQ46_001909</name>
</gene>
<evidence type="ECO:0000313" key="2">
    <source>
        <dbReference type="EMBL" id="MBB6041918.1"/>
    </source>
</evidence>
<dbReference type="AlphaFoldDB" id="A0A7W9SGU1"/>
<organism evidence="2 3">
    <name type="scientific">Oribacterium sinus</name>
    <dbReference type="NCBI Taxonomy" id="237576"/>
    <lineage>
        <taxon>Bacteria</taxon>
        <taxon>Bacillati</taxon>
        <taxon>Bacillota</taxon>
        <taxon>Clostridia</taxon>
        <taxon>Lachnospirales</taxon>
        <taxon>Lachnospiraceae</taxon>
        <taxon>Oribacterium</taxon>
    </lineage>
</organism>
<proteinExistence type="predicted"/>
<keyword evidence="1" id="KW-0472">Membrane</keyword>
<sequence>MQNIWLAIIMILAVIIVLHDNVCLRNATFER</sequence>
<accession>A0A7W9SGU1</accession>
<feature type="transmembrane region" description="Helical" evidence="1">
    <location>
        <begin position="6"/>
        <end position="24"/>
    </location>
</feature>
<keyword evidence="1" id="KW-1133">Transmembrane helix</keyword>
<dbReference type="EMBL" id="JACHHH010000010">
    <property type="protein sequence ID" value="MBB6041918.1"/>
    <property type="molecule type" value="Genomic_DNA"/>
</dbReference>
<reference evidence="2 3" key="1">
    <citation type="submission" date="2020-08" db="EMBL/GenBank/DDBJ databases">
        <title>Genomic Encyclopedia of Type Strains, Phase IV (KMG-IV): sequencing the most valuable type-strain genomes for metagenomic binning, comparative biology and taxonomic classification.</title>
        <authorList>
            <person name="Goeker M."/>
        </authorList>
    </citation>
    <scope>NUCLEOTIDE SEQUENCE [LARGE SCALE GENOMIC DNA]</scope>
    <source>
        <strain evidence="2 3">DSM 17245</strain>
    </source>
</reference>
<dbReference type="Proteomes" id="UP000522163">
    <property type="component" value="Unassembled WGS sequence"/>
</dbReference>
<name>A0A7W9SGU1_9FIRM</name>
<protein>
    <submittedName>
        <fullName evidence="2">Uncharacterized protein</fullName>
    </submittedName>
</protein>
<evidence type="ECO:0000256" key="1">
    <source>
        <dbReference type="SAM" id="Phobius"/>
    </source>
</evidence>
<evidence type="ECO:0000313" key="3">
    <source>
        <dbReference type="Proteomes" id="UP000522163"/>
    </source>
</evidence>